<feature type="compositionally biased region" description="Basic and acidic residues" evidence="1">
    <location>
        <begin position="25"/>
        <end position="34"/>
    </location>
</feature>
<feature type="compositionally biased region" description="Polar residues" evidence="1">
    <location>
        <begin position="1"/>
        <end position="24"/>
    </location>
</feature>
<feature type="region of interest" description="Disordered" evidence="1">
    <location>
        <begin position="1"/>
        <end position="85"/>
    </location>
</feature>
<reference evidence="3" key="1">
    <citation type="submission" date="2021-01" db="EMBL/GenBank/DDBJ databases">
        <authorList>
            <person name="Corre E."/>
            <person name="Pelletier E."/>
            <person name="Niang G."/>
            <person name="Scheremetjew M."/>
            <person name="Finn R."/>
            <person name="Kale V."/>
            <person name="Holt S."/>
            <person name="Cochrane G."/>
            <person name="Meng A."/>
            <person name="Brown T."/>
            <person name="Cohen L."/>
        </authorList>
    </citation>
    <scope>NUCLEOTIDE SEQUENCE</scope>
    <source>
        <strain evidence="3">CCMP3107</strain>
    </source>
</reference>
<sequence length="385" mass="43353">MDASNPASPSSTAVKSSLKNSQRPSVKDMLRPGDSRSTTPAAREGSESDSKSTSPGFLGGLFGSGQKSQNRRNSRTRSTDLDDGTLASDLAMISDLKKQLKAESAARERAERDHLTLLRKHNNQTIEVEKLEKANKEFSERVRTAEGELRRHRQELAEKERQLESQAVDLAAQHAQHGAAGASASEQARDYQKLRELYNKSQTLVKQLEGELGASVEQLERFRTDHDRLADDKRRLEEDVARVNDAIRQKEASLARYSETEEQTAARMKALQEELAKEKETFKKKERKLSMSCVQLEEKLQNLEIRDVMTKEEIYDKWTRAEEQLLQQWEEAEKTLLEEVSHTEARLKAEMAEGLAGPYLLLALVFALLLAAEGWGGGDLSRYAL</sequence>
<protein>
    <submittedName>
        <fullName evidence="3">Uncharacterized protein</fullName>
    </submittedName>
</protein>
<keyword evidence="2" id="KW-1133">Transmembrane helix</keyword>
<proteinExistence type="predicted"/>
<organism evidence="3">
    <name type="scientific">Heterosigma akashiwo</name>
    <name type="common">Chromophytic alga</name>
    <name type="synonym">Heterosigma carterae</name>
    <dbReference type="NCBI Taxonomy" id="2829"/>
    <lineage>
        <taxon>Eukaryota</taxon>
        <taxon>Sar</taxon>
        <taxon>Stramenopiles</taxon>
        <taxon>Ochrophyta</taxon>
        <taxon>Raphidophyceae</taxon>
        <taxon>Chattonellales</taxon>
        <taxon>Chattonellaceae</taxon>
        <taxon>Heterosigma</taxon>
    </lineage>
</organism>
<keyword evidence="2" id="KW-0472">Membrane</keyword>
<gene>
    <name evidence="3" type="ORF">HAKA00212_LOCUS14514</name>
</gene>
<evidence type="ECO:0000313" key="3">
    <source>
        <dbReference type="EMBL" id="CAE0635768.1"/>
    </source>
</evidence>
<keyword evidence="2" id="KW-0812">Transmembrane</keyword>
<feature type="region of interest" description="Disordered" evidence="1">
    <location>
        <begin position="143"/>
        <end position="162"/>
    </location>
</feature>
<feature type="transmembrane region" description="Helical" evidence="2">
    <location>
        <begin position="356"/>
        <end position="375"/>
    </location>
</feature>
<accession>A0A6V1RW60</accession>
<evidence type="ECO:0000256" key="2">
    <source>
        <dbReference type="SAM" id="Phobius"/>
    </source>
</evidence>
<evidence type="ECO:0000256" key="1">
    <source>
        <dbReference type="SAM" id="MobiDB-lite"/>
    </source>
</evidence>
<dbReference type="AlphaFoldDB" id="A0A6V1RW60"/>
<name>A0A6V1RW60_HETAK</name>
<dbReference type="EMBL" id="HBIU01031423">
    <property type="protein sequence ID" value="CAE0635768.1"/>
    <property type="molecule type" value="Transcribed_RNA"/>
</dbReference>